<dbReference type="RefSeq" id="WP_197957872.1">
    <property type="nucleotide sequence ID" value="NZ_JACCHP010000001.1"/>
</dbReference>
<evidence type="ECO:0000313" key="2">
    <source>
        <dbReference type="Proteomes" id="UP000807370"/>
    </source>
</evidence>
<dbReference type="EMBL" id="JACCHP010000001">
    <property type="protein sequence ID" value="MBH5396452.1"/>
    <property type="molecule type" value="Genomic_DNA"/>
</dbReference>
<comment type="caution">
    <text evidence="1">The sequence shown here is derived from an EMBL/GenBank/DDBJ whole genome shotgun (WGS) entry which is preliminary data.</text>
</comment>
<name>A0ABS0PHS5_9BRAD</name>
<protein>
    <submittedName>
        <fullName evidence="1">Uncharacterized protein</fullName>
    </submittedName>
</protein>
<evidence type="ECO:0000313" key="1">
    <source>
        <dbReference type="EMBL" id="MBH5396452.1"/>
    </source>
</evidence>
<gene>
    <name evidence="1" type="ORF">HZZ13_01310</name>
</gene>
<proteinExistence type="predicted"/>
<organism evidence="1 2">
    <name type="scientific">Bradyrhizobium agreste</name>
    <dbReference type="NCBI Taxonomy" id="2751811"/>
    <lineage>
        <taxon>Bacteria</taxon>
        <taxon>Pseudomonadati</taxon>
        <taxon>Pseudomonadota</taxon>
        <taxon>Alphaproteobacteria</taxon>
        <taxon>Hyphomicrobiales</taxon>
        <taxon>Nitrobacteraceae</taxon>
        <taxon>Bradyrhizobium</taxon>
    </lineage>
</organism>
<dbReference type="Proteomes" id="UP000807370">
    <property type="component" value="Unassembled WGS sequence"/>
</dbReference>
<accession>A0ABS0PHS5</accession>
<reference evidence="1 2" key="1">
    <citation type="submission" date="2020-07" db="EMBL/GenBank/DDBJ databases">
        <title>Bradyrhizobium diversity isolated from nodules of indigenous legumes of Western Australia.</title>
        <authorList>
            <person name="Klepa M.S."/>
        </authorList>
    </citation>
    <scope>NUCLEOTIDE SEQUENCE [LARGE SCALE GENOMIC DNA]</scope>
    <source>
        <strain evidence="1 2">CNPSo 4010</strain>
    </source>
</reference>
<keyword evidence="2" id="KW-1185">Reference proteome</keyword>
<sequence>MDPFNSINPFDRDFAAYNAAVTQPQQQQAEFEPYLAEIPQLDTTAVAGFPVSPDRYYPHLPDEDCRLAEALELGASGPHPENAVTRGIGHVAAQHSAREASSWPSELSAQGHDQDSLRGMIGEAVLASSLRPTAHDHQAPDPGEAVRQFNWSDGYQLAPNELTGSAPLSSHAPLMGEDYSEQLRPAKRQRTLSQPELDVIERQLSEPGNSMVRVLMESNGAPSPFGPADSSPLVLPEEGYDQDQLWAMVQDAGPSSSLEPTARHQPTLNLGTVVRPFNFRQGHQHASAALDGSGIPSQDSRPNSFIVHNDRYTALFVPAAAMRPSTPLNAPGPAIPLGSRPENVPQPSAQPANRVLPALLGRSMEQAAPASSRAERTSPAAREVYAASFAVPENFSHGTQPASHTMLSKLGRWGLLPDAAQPVKQYDIRGELYTALLGPGGPNDVWLIHHPRM</sequence>